<dbReference type="Gene3D" id="3.40.50.150">
    <property type="entry name" value="Vaccinia Virus protein VP39"/>
    <property type="match status" value="1"/>
</dbReference>
<dbReference type="OrthoDB" id="439808at2759"/>
<sequence length="298" mass="33326">MSEVGRPQGLVFDVGVSSVQVDDKSRGFNMSNLARSTDTRLDLRMNPESGPSAAEWLQGASAEEIAWVLRKYGDDFQVELEAERIAQLIFDDQQENGPFHSMQRFAELVGQAKIVGGEEFEHTVRGKEHPARLTVQAIRLFLNSELEELQDGLESAFRILDDGGRCLVTTFKRKEEMVVRKFVANHEDPDEATVARIKKKRRLVELYPLSGTDLDYAVRLVSLPLKPATGEVSMNARARSGLQSCGGFVLAFKKLHTRGFLQLMAGRRTAKHQDAPAFLYEKELANPVQHSTKPVVKS</sequence>
<organism evidence="5 6">
    <name type="scientific">Symbiodinium pilosum</name>
    <name type="common">Dinoflagellate</name>
    <dbReference type="NCBI Taxonomy" id="2952"/>
    <lineage>
        <taxon>Eukaryota</taxon>
        <taxon>Sar</taxon>
        <taxon>Alveolata</taxon>
        <taxon>Dinophyceae</taxon>
        <taxon>Suessiales</taxon>
        <taxon>Symbiodiniaceae</taxon>
        <taxon>Symbiodinium</taxon>
    </lineage>
</organism>
<evidence type="ECO:0000313" key="6">
    <source>
        <dbReference type="Proteomes" id="UP000649617"/>
    </source>
</evidence>
<evidence type="ECO:0000256" key="1">
    <source>
        <dbReference type="ARBA" id="ARBA00010396"/>
    </source>
</evidence>
<evidence type="ECO:0000256" key="3">
    <source>
        <dbReference type="ARBA" id="ARBA00022679"/>
    </source>
</evidence>
<dbReference type="Pfam" id="PF01795">
    <property type="entry name" value="Methyltransf_5"/>
    <property type="match status" value="1"/>
</dbReference>
<gene>
    <name evidence="5" type="primary">rsmH</name>
    <name evidence="5" type="ORF">SPIL2461_LOCUS21034</name>
</gene>
<protein>
    <submittedName>
        <fullName evidence="5">RsmH protein</fullName>
    </submittedName>
</protein>
<evidence type="ECO:0000256" key="4">
    <source>
        <dbReference type="ARBA" id="ARBA00022691"/>
    </source>
</evidence>
<dbReference type="GO" id="GO:0005737">
    <property type="term" value="C:cytoplasm"/>
    <property type="evidence" value="ECO:0007669"/>
    <property type="project" value="TreeGrafter"/>
</dbReference>
<dbReference type="InterPro" id="IPR002903">
    <property type="entry name" value="RsmH"/>
</dbReference>
<dbReference type="Gene3D" id="1.10.150.170">
    <property type="entry name" value="Putative methyltransferase TM0872, insert domain"/>
    <property type="match status" value="1"/>
</dbReference>
<dbReference type="SUPFAM" id="SSF53335">
    <property type="entry name" value="S-adenosyl-L-methionine-dependent methyltransferases"/>
    <property type="match status" value="1"/>
</dbReference>
<comment type="caution">
    <text evidence="5">The sequence shown here is derived from an EMBL/GenBank/DDBJ whole genome shotgun (WGS) entry which is preliminary data.</text>
</comment>
<dbReference type="Proteomes" id="UP000649617">
    <property type="component" value="Unassembled WGS sequence"/>
</dbReference>
<dbReference type="InterPro" id="IPR029063">
    <property type="entry name" value="SAM-dependent_MTases_sf"/>
</dbReference>
<comment type="similarity">
    <text evidence="1">Belongs to the methyltransferase superfamily. RsmH family.</text>
</comment>
<dbReference type="PANTHER" id="PTHR11265:SF0">
    <property type="entry name" value="12S RRNA N4-METHYLCYTIDINE METHYLTRANSFERASE"/>
    <property type="match status" value="1"/>
</dbReference>
<evidence type="ECO:0000313" key="5">
    <source>
        <dbReference type="EMBL" id="CAE7732393.1"/>
    </source>
</evidence>
<dbReference type="GO" id="GO:0071424">
    <property type="term" value="F:rRNA (cytosine-N4-)-methyltransferase activity"/>
    <property type="evidence" value="ECO:0007669"/>
    <property type="project" value="TreeGrafter"/>
</dbReference>
<proteinExistence type="inferred from homology"/>
<dbReference type="PANTHER" id="PTHR11265">
    <property type="entry name" value="S-ADENOSYL-METHYLTRANSFERASE MRAW"/>
    <property type="match status" value="1"/>
</dbReference>
<dbReference type="InterPro" id="IPR023397">
    <property type="entry name" value="SAM-dep_MeTrfase_MraW_recog"/>
</dbReference>
<keyword evidence="2" id="KW-0489">Methyltransferase</keyword>
<keyword evidence="3" id="KW-0808">Transferase</keyword>
<evidence type="ECO:0000256" key="2">
    <source>
        <dbReference type="ARBA" id="ARBA00022603"/>
    </source>
</evidence>
<dbReference type="AlphaFoldDB" id="A0A812XF02"/>
<accession>A0A812XF02</accession>
<dbReference type="GO" id="GO:0070475">
    <property type="term" value="P:rRNA base methylation"/>
    <property type="evidence" value="ECO:0007669"/>
    <property type="project" value="TreeGrafter"/>
</dbReference>
<dbReference type="EMBL" id="CAJNIZ010045859">
    <property type="protein sequence ID" value="CAE7732393.1"/>
    <property type="molecule type" value="Genomic_DNA"/>
</dbReference>
<reference evidence="5" key="1">
    <citation type="submission" date="2021-02" db="EMBL/GenBank/DDBJ databases">
        <authorList>
            <person name="Dougan E. K."/>
            <person name="Rhodes N."/>
            <person name="Thang M."/>
            <person name="Chan C."/>
        </authorList>
    </citation>
    <scope>NUCLEOTIDE SEQUENCE</scope>
</reference>
<name>A0A812XF02_SYMPI</name>
<dbReference type="SUPFAM" id="SSF81799">
    <property type="entry name" value="Putative methyltransferase TM0872, insert domain"/>
    <property type="match status" value="1"/>
</dbReference>
<keyword evidence="4" id="KW-0949">S-adenosyl-L-methionine</keyword>
<keyword evidence="6" id="KW-1185">Reference proteome</keyword>